<feature type="region of interest" description="Disordered" evidence="1">
    <location>
        <begin position="1"/>
        <end position="46"/>
    </location>
</feature>
<evidence type="ECO:0000313" key="2">
    <source>
        <dbReference type="EMBL" id="KAK7251412.1"/>
    </source>
</evidence>
<dbReference type="EMBL" id="JAYWIO010000007">
    <property type="protein sequence ID" value="KAK7251412.1"/>
    <property type="molecule type" value="Genomic_DNA"/>
</dbReference>
<name>A0AAN9E9I6_CROPI</name>
<gene>
    <name evidence="2" type="ORF">RIF29_34581</name>
</gene>
<feature type="region of interest" description="Disordered" evidence="1">
    <location>
        <begin position="69"/>
        <end position="107"/>
    </location>
</feature>
<feature type="compositionally biased region" description="Polar residues" evidence="1">
    <location>
        <begin position="89"/>
        <end position="98"/>
    </location>
</feature>
<protein>
    <submittedName>
        <fullName evidence="2">Uncharacterized protein</fullName>
    </submittedName>
</protein>
<feature type="compositionally biased region" description="Low complexity" evidence="1">
    <location>
        <begin position="75"/>
        <end position="88"/>
    </location>
</feature>
<sequence>MVAEKKKEAKRKRNEAEIDAPQTQQSIEMDSFQSASNALPSKSETSLPISLRLSQIVTTFDARLKLPIRRRKLPIKQSSTTNSPTTNNDIHSTNNDSFQHLVIKEDH</sequence>
<dbReference type="Proteomes" id="UP001372338">
    <property type="component" value="Unassembled WGS sequence"/>
</dbReference>
<reference evidence="2 3" key="1">
    <citation type="submission" date="2024-01" db="EMBL/GenBank/DDBJ databases">
        <title>The genomes of 5 underutilized Papilionoideae crops provide insights into root nodulation and disease resistanc.</title>
        <authorList>
            <person name="Yuan L."/>
        </authorList>
    </citation>
    <scope>NUCLEOTIDE SEQUENCE [LARGE SCALE GENOMIC DNA]</scope>
    <source>
        <strain evidence="2">ZHUSHIDOU_FW_LH</strain>
        <tissue evidence="2">Leaf</tissue>
    </source>
</reference>
<feature type="compositionally biased region" description="Polar residues" evidence="1">
    <location>
        <begin position="21"/>
        <end position="46"/>
    </location>
</feature>
<accession>A0AAN9E9I6</accession>
<keyword evidence="3" id="KW-1185">Reference proteome</keyword>
<organism evidence="2 3">
    <name type="scientific">Crotalaria pallida</name>
    <name type="common">Smooth rattlebox</name>
    <name type="synonym">Crotalaria striata</name>
    <dbReference type="NCBI Taxonomy" id="3830"/>
    <lineage>
        <taxon>Eukaryota</taxon>
        <taxon>Viridiplantae</taxon>
        <taxon>Streptophyta</taxon>
        <taxon>Embryophyta</taxon>
        <taxon>Tracheophyta</taxon>
        <taxon>Spermatophyta</taxon>
        <taxon>Magnoliopsida</taxon>
        <taxon>eudicotyledons</taxon>
        <taxon>Gunneridae</taxon>
        <taxon>Pentapetalae</taxon>
        <taxon>rosids</taxon>
        <taxon>fabids</taxon>
        <taxon>Fabales</taxon>
        <taxon>Fabaceae</taxon>
        <taxon>Papilionoideae</taxon>
        <taxon>50 kb inversion clade</taxon>
        <taxon>genistoids sensu lato</taxon>
        <taxon>core genistoids</taxon>
        <taxon>Crotalarieae</taxon>
        <taxon>Crotalaria</taxon>
    </lineage>
</organism>
<evidence type="ECO:0000313" key="3">
    <source>
        <dbReference type="Proteomes" id="UP001372338"/>
    </source>
</evidence>
<proteinExistence type="predicted"/>
<dbReference type="AlphaFoldDB" id="A0AAN9E9I6"/>
<comment type="caution">
    <text evidence="2">The sequence shown here is derived from an EMBL/GenBank/DDBJ whole genome shotgun (WGS) entry which is preliminary data.</text>
</comment>
<evidence type="ECO:0000256" key="1">
    <source>
        <dbReference type="SAM" id="MobiDB-lite"/>
    </source>
</evidence>